<dbReference type="RefSeq" id="WP_181582374.1">
    <property type="nucleotide sequence ID" value="NZ_CP059399.1"/>
</dbReference>
<feature type="compositionally biased region" description="Pro residues" evidence="1">
    <location>
        <begin position="129"/>
        <end position="140"/>
    </location>
</feature>
<evidence type="ECO:0000313" key="3">
    <source>
        <dbReference type="EMBL" id="QLY31178.1"/>
    </source>
</evidence>
<name>A0A7D6ZDK0_9NOCA</name>
<feature type="transmembrane region" description="Helical" evidence="2">
    <location>
        <begin position="12"/>
        <end position="32"/>
    </location>
</feature>
<feature type="transmembrane region" description="Helical" evidence="2">
    <location>
        <begin position="76"/>
        <end position="95"/>
    </location>
</feature>
<keyword evidence="2" id="KW-0472">Membrane</keyword>
<sequence length="147" mass="15889">MDRETFLTRISMGILAIVLGVLGIVVAVFWGLSIQGKTMCGFDEMRSGDKCIVTRGGESETRSYDEQKATGPAEPVLIGAIAGFVVFGGAIWILTTIRGKNPQPSAANVTPTPLDYYNMQRYGIALPHQPAPPAETPPPGQWRAEQR</sequence>
<organism evidence="3 4">
    <name type="scientific">Nocardia huaxiensis</name>
    <dbReference type="NCBI Taxonomy" id="2755382"/>
    <lineage>
        <taxon>Bacteria</taxon>
        <taxon>Bacillati</taxon>
        <taxon>Actinomycetota</taxon>
        <taxon>Actinomycetes</taxon>
        <taxon>Mycobacteriales</taxon>
        <taxon>Nocardiaceae</taxon>
        <taxon>Nocardia</taxon>
    </lineage>
</organism>
<reference evidence="3 4" key="1">
    <citation type="submission" date="2020-07" db="EMBL/GenBank/DDBJ databases">
        <authorList>
            <person name="Zhuang K."/>
            <person name="Ran Y."/>
        </authorList>
    </citation>
    <scope>NUCLEOTIDE SEQUENCE [LARGE SCALE GENOMIC DNA]</scope>
    <source>
        <strain evidence="3 4">WCH-YHL-001</strain>
    </source>
</reference>
<keyword evidence="4" id="KW-1185">Reference proteome</keyword>
<dbReference type="KEGG" id="nhu:H0264_01950"/>
<dbReference type="EMBL" id="CP059399">
    <property type="protein sequence ID" value="QLY31178.1"/>
    <property type="molecule type" value="Genomic_DNA"/>
</dbReference>
<dbReference type="AlphaFoldDB" id="A0A7D6ZDK0"/>
<evidence type="ECO:0000313" key="4">
    <source>
        <dbReference type="Proteomes" id="UP000515512"/>
    </source>
</evidence>
<keyword evidence="2" id="KW-1133">Transmembrane helix</keyword>
<proteinExistence type="predicted"/>
<evidence type="ECO:0000256" key="1">
    <source>
        <dbReference type="SAM" id="MobiDB-lite"/>
    </source>
</evidence>
<keyword evidence="2" id="KW-0812">Transmembrane</keyword>
<evidence type="ECO:0000256" key="2">
    <source>
        <dbReference type="SAM" id="Phobius"/>
    </source>
</evidence>
<gene>
    <name evidence="3" type="ORF">H0264_01950</name>
</gene>
<accession>A0A7D6ZDK0</accession>
<feature type="region of interest" description="Disordered" evidence="1">
    <location>
        <begin position="127"/>
        <end position="147"/>
    </location>
</feature>
<protein>
    <submittedName>
        <fullName evidence="3">Uncharacterized protein</fullName>
    </submittedName>
</protein>
<dbReference type="Proteomes" id="UP000515512">
    <property type="component" value="Chromosome"/>
</dbReference>